<name>E1SLG7_FERBD</name>
<dbReference type="PANTHER" id="PTHR30329">
    <property type="entry name" value="STATOR ELEMENT OF FLAGELLAR MOTOR COMPLEX"/>
    <property type="match status" value="1"/>
</dbReference>
<dbReference type="HOGENOM" id="CLU_069369_0_0_6"/>
<dbReference type="EMBL" id="CP002209">
    <property type="protein sequence ID" value="ADN76531.1"/>
    <property type="molecule type" value="Genomic_DNA"/>
</dbReference>
<dbReference type="InterPro" id="IPR041544">
    <property type="entry name" value="MotY_N"/>
</dbReference>
<keyword evidence="1" id="KW-0472">Membrane</keyword>
<protein>
    <submittedName>
        <fullName evidence="4">OmpA/MotB domain protein</fullName>
    </submittedName>
</protein>
<sequence>MIKKAAGTLVILLGGFTCQAATQYSEFRTPMDGAQWRFEGDRFHCELRQQVAGFGTLVLADRPGQPLGLSLQADWLVNTPLRSESQVVAPQWQHRAAAPSAMRLWQWTGRQAAMEGDATPYLEALEQGLGWQLEVQISDESGYRLNAEPVAVRSALNQFRQCRTALVPQPFSAVRHVTLSYRSGQLLPNTAQLNQLSDIAAYVAADPRITEVLVDGHTDNVGDHLANLALSRDRADEVGALLHERGISRDRIQVRGHGERYPLLSNNNAQGRQHNRRVTIRLVRDGQVQEVAGGTH</sequence>
<dbReference type="Proteomes" id="UP000006683">
    <property type="component" value="Chromosome"/>
</dbReference>
<dbReference type="KEGG" id="fbl:Fbal_2328"/>
<gene>
    <name evidence="4" type="ordered locus">Fbal_2328</name>
</gene>
<evidence type="ECO:0000259" key="3">
    <source>
        <dbReference type="PROSITE" id="PS51123"/>
    </source>
</evidence>
<keyword evidence="5" id="KW-1185">Reference proteome</keyword>
<dbReference type="PANTHER" id="PTHR30329:SF21">
    <property type="entry name" value="LIPOPROTEIN YIAD-RELATED"/>
    <property type="match status" value="1"/>
</dbReference>
<proteinExistence type="predicted"/>
<evidence type="ECO:0000313" key="5">
    <source>
        <dbReference type="Proteomes" id="UP000006683"/>
    </source>
</evidence>
<accession>E1SLG7</accession>
<dbReference type="PROSITE" id="PS51123">
    <property type="entry name" value="OMPA_2"/>
    <property type="match status" value="1"/>
</dbReference>
<dbReference type="eggNOG" id="COG2885">
    <property type="taxonomic scope" value="Bacteria"/>
</dbReference>
<evidence type="ECO:0000256" key="1">
    <source>
        <dbReference type="PROSITE-ProRule" id="PRU00473"/>
    </source>
</evidence>
<dbReference type="SUPFAM" id="SSF103088">
    <property type="entry name" value="OmpA-like"/>
    <property type="match status" value="1"/>
</dbReference>
<dbReference type="CDD" id="cd07185">
    <property type="entry name" value="OmpA_C-like"/>
    <property type="match status" value="1"/>
</dbReference>
<feature type="domain" description="OmpA-like" evidence="3">
    <location>
        <begin position="169"/>
        <end position="286"/>
    </location>
</feature>
<evidence type="ECO:0000256" key="2">
    <source>
        <dbReference type="SAM" id="SignalP"/>
    </source>
</evidence>
<dbReference type="PRINTS" id="PR01023">
    <property type="entry name" value="NAFLGMOTY"/>
</dbReference>
<dbReference type="STRING" id="550540.Fbal_2328"/>
<dbReference type="InterPro" id="IPR036737">
    <property type="entry name" value="OmpA-like_sf"/>
</dbReference>
<keyword evidence="2" id="KW-0732">Signal</keyword>
<organism evidence="4 5">
    <name type="scientific">Ferrimonas balearica (strain DSM 9799 / CCM 4581 / KCTC 23876 / PAT)</name>
    <dbReference type="NCBI Taxonomy" id="550540"/>
    <lineage>
        <taxon>Bacteria</taxon>
        <taxon>Pseudomonadati</taxon>
        <taxon>Pseudomonadota</taxon>
        <taxon>Gammaproteobacteria</taxon>
        <taxon>Alteromonadales</taxon>
        <taxon>Ferrimonadaceae</taxon>
        <taxon>Ferrimonas</taxon>
    </lineage>
</organism>
<dbReference type="GO" id="GO:0016020">
    <property type="term" value="C:membrane"/>
    <property type="evidence" value="ECO:0007669"/>
    <property type="project" value="UniProtKB-UniRule"/>
</dbReference>
<dbReference type="Gene3D" id="3.30.1330.60">
    <property type="entry name" value="OmpA-like domain"/>
    <property type="match status" value="1"/>
</dbReference>
<dbReference type="InterPro" id="IPR006665">
    <property type="entry name" value="OmpA-like"/>
</dbReference>
<feature type="chain" id="PRO_5003150944" evidence="2">
    <location>
        <begin position="21"/>
        <end position="296"/>
    </location>
</feature>
<dbReference type="Gene3D" id="2.60.40.2540">
    <property type="match status" value="1"/>
</dbReference>
<reference evidence="4 5" key="1">
    <citation type="journal article" date="2010" name="Stand. Genomic Sci.">
        <title>Complete genome sequence of Ferrimonas balearica type strain (PAT).</title>
        <authorList>
            <person name="Nolan M."/>
            <person name="Sikorski J."/>
            <person name="Davenport K."/>
            <person name="Lucas S."/>
            <person name="Glavina Del Rio T."/>
            <person name="Tice H."/>
            <person name="Cheng J."/>
            <person name="Goodwin L."/>
            <person name="Pitluck S."/>
            <person name="Liolios K."/>
            <person name="Ivanova N."/>
            <person name="Mavromatis K."/>
            <person name="Ovchinnikova G."/>
            <person name="Pati A."/>
            <person name="Chen A."/>
            <person name="Palaniappan K."/>
            <person name="Land M."/>
            <person name="Hauser L."/>
            <person name="Chang Y."/>
            <person name="Jeffries C."/>
            <person name="Tapia R."/>
            <person name="Brettin T."/>
            <person name="Detter J."/>
            <person name="Han C."/>
            <person name="Yasawong M."/>
            <person name="Rohde M."/>
            <person name="Tindall B."/>
            <person name="Goker M."/>
            <person name="Woyke T."/>
            <person name="Bristow J."/>
            <person name="Eisen J."/>
            <person name="Markowitz V."/>
            <person name="Hugenholtz P."/>
            <person name="Kyrpides N."/>
            <person name="Klenk H."/>
            <person name="Lapidus A."/>
        </authorList>
    </citation>
    <scope>NUCLEOTIDE SEQUENCE [LARGE SCALE GENOMIC DNA]</scope>
    <source>
        <strain evidence="5">DSM 9799 / CCM 4581 / KCTC 23876 / PAT</strain>
    </source>
</reference>
<dbReference type="InterPro" id="IPR050330">
    <property type="entry name" value="Bact_OuterMem_StrucFunc"/>
</dbReference>
<dbReference type="Pfam" id="PF00691">
    <property type="entry name" value="OmpA"/>
    <property type="match status" value="1"/>
</dbReference>
<dbReference type="Pfam" id="PF18393">
    <property type="entry name" value="MotY_N"/>
    <property type="match status" value="1"/>
</dbReference>
<dbReference type="AlphaFoldDB" id="E1SLG7"/>
<evidence type="ECO:0000313" key="4">
    <source>
        <dbReference type="EMBL" id="ADN76531.1"/>
    </source>
</evidence>
<feature type="signal peptide" evidence="2">
    <location>
        <begin position="1"/>
        <end position="20"/>
    </location>
</feature>
<dbReference type="OrthoDB" id="6905929at2"/>